<evidence type="ECO:0000313" key="16">
    <source>
        <dbReference type="Proteomes" id="UP000185678"/>
    </source>
</evidence>
<keyword evidence="15" id="KW-0282">Flagellum</keyword>
<keyword evidence="5 13" id="KW-1003">Cell membrane</keyword>
<dbReference type="GO" id="GO:0005886">
    <property type="term" value="C:plasma membrane"/>
    <property type="evidence" value="ECO:0007669"/>
    <property type="project" value="UniProtKB-SubCell"/>
</dbReference>
<dbReference type="Proteomes" id="UP000185678">
    <property type="component" value="Unassembled WGS sequence"/>
</dbReference>
<keyword evidence="4 13" id="KW-0813">Transport</keyword>
<keyword evidence="15" id="KW-0966">Cell projection</keyword>
<evidence type="ECO:0000256" key="3">
    <source>
        <dbReference type="ARBA" id="ARBA00021622"/>
    </source>
</evidence>
<evidence type="ECO:0000256" key="4">
    <source>
        <dbReference type="ARBA" id="ARBA00022448"/>
    </source>
</evidence>
<keyword evidence="16" id="KW-1185">Reference proteome</keyword>
<keyword evidence="10 13" id="KW-0472">Membrane</keyword>
<dbReference type="InterPro" id="IPR006136">
    <property type="entry name" value="FlhB"/>
</dbReference>
<dbReference type="STRING" id="80876.SAMN05421779_105160"/>
<dbReference type="AlphaFoldDB" id="A0A1N7NJI0"/>
<evidence type="ECO:0000256" key="2">
    <source>
        <dbReference type="ARBA" id="ARBA00010690"/>
    </source>
</evidence>
<sequence>MSEDDDSKTEEPTEKRLSKARDDGNIPVSQEIKSLLTLIAALVILSLVSPYVVRHVGNLLKAYMEHMHEIPGDLEGMRAALLGLGLDIAKILAIPVALMVLLAIVSNVGQTGLVFTTKKLGPNWDRLNPVSGAKKLFDKQKLIDLLKSILKISLVGTVAVSVIIPNFPHPDILLGQDFSYVLDELYWLLVMLTFTFCTAFSLLAVADWLWTRWTHKQKLKMTRQEVKDEHKQSEGDPLVKGRIRSLRMKRVRERMMQAVPTASVVITNPTHFAVALKYDMDTMPAPKLVAKGVDFLAQKIRESAEENDVPIVENPPLARALYAAVELDQDIPPDHYKAVAEVIGFVMRQRQSSGWKPTPKKDRTPSPGRDQSQAPDQRDAGLF</sequence>
<evidence type="ECO:0000256" key="12">
    <source>
        <dbReference type="ARBA" id="ARBA00025078"/>
    </source>
</evidence>
<dbReference type="PANTHER" id="PTHR30531:SF12">
    <property type="entry name" value="FLAGELLAR BIOSYNTHETIC PROTEIN FLHB"/>
    <property type="match status" value="1"/>
</dbReference>
<keyword evidence="7 13" id="KW-1005">Bacterial flagellum biogenesis</keyword>
<dbReference type="PANTHER" id="PTHR30531">
    <property type="entry name" value="FLAGELLAR BIOSYNTHETIC PROTEIN FLHB"/>
    <property type="match status" value="1"/>
</dbReference>
<dbReference type="FunFam" id="3.40.1690.10:FF:000001">
    <property type="entry name" value="Flagellar biosynthetic protein FlhB"/>
    <property type="match status" value="1"/>
</dbReference>
<evidence type="ECO:0000256" key="14">
    <source>
        <dbReference type="SAM" id="MobiDB-lite"/>
    </source>
</evidence>
<keyword evidence="8 13" id="KW-0653">Protein transport</keyword>
<proteinExistence type="inferred from homology"/>
<evidence type="ECO:0000256" key="11">
    <source>
        <dbReference type="ARBA" id="ARBA00023225"/>
    </source>
</evidence>
<dbReference type="SUPFAM" id="SSF160544">
    <property type="entry name" value="EscU C-terminal domain-like"/>
    <property type="match status" value="1"/>
</dbReference>
<keyword evidence="6 13" id="KW-0812">Transmembrane</keyword>
<dbReference type="InterPro" id="IPR029025">
    <property type="entry name" value="T3SS_substrate_exporter_C"/>
</dbReference>
<organism evidence="15 16">
    <name type="scientific">Insolitispirillum peregrinum</name>
    <dbReference type="NCBI Taxonomy" id="80876"/>
    <lineage>
        <taxon>Bacteria</taxon>
        <taxon>Pseudomonadati</taxon>
        <taxon>Pseudomonadota</taxon>
        <taxon>Alphaproteobacteria</taxon>
        <taxon>Rhodospirillales</taxon>
        <taxon>Novispirillaceae</taxon>
        <taxon>Insolitispirillum</taxon>
    </lineage>
</organism>
<feature type="transmembrane region" description="Helical" evidence="13">
    <location>
        <begin position="145"/>
        <end position="165"/>
    </location>
</feature>
<dbReference type="EMBL" id="FTOA01000005">
    <property type="protein sequence ID" value="SIS98378.1"/>
    <property type="molecule type" value="Genomic_DNA"/>
</dbReference>
<dbReference type="RefSeq" id="WP_076401088.1">
    <property type="nucleotide sequence ID" value="NZ_FTOA01000005.1"/>
</dbReference>
<comment type="similarity">
    <text evidence="2 13">Belongs to the type III secretion exporter family.</text>
</comment>
<feature type="transmembrane region" description="Helical" evidence="13">
    <location>
        <begin position="185"/>
        <end position="210"/>
    </location>
</feature>
<protein>
    <recommendedName>
        <fullName evidence="3 13">Flagellar biosynthetic protein FlhB</fullName>
    </recommendedName>
</protein>
<comment type="subcellular location">
    <subcellularLocation>
        <location evidence="1">Cell membrane</location>
        <topology evidence="1">Multi-pass membrane protein</topology>
    </subcellularLocation>
</comment>
<keyword evidence="11 13" id="KW-1006">Bacterial flagellum protein export</keyword>
<gene>
    <name evidence="13" type="primary">flhB</name>
    <name evidence="15" type="ORF">SAMN05421779_105160</name>
</gene>
<accession>A0A1N7NJI0</accession>
<keyword evidence="15" id="KW-0969">Cilium</keyword>
<dbReference type="GO" id="GO:0044780">
    <property type="term" value="P:bacterial-type flagellum assembly"/>
    <property type="evidence" value="ECO:0007669"/>
    <property type="project" value="InterPro"/>
</dbReference>
<dbReference type="GO" id="GO:0009306">
    <property type="term" value="P:protein secretion"/>
    <property type="evidence" value="ECO:0007669"/>
    <property type="project" value="InterPro"/>
</dbReference>
<reference evidence="15 16" key="1">
    <citation type="submission" date="2017-01" db="EMBL/GenBank/DDBJ databases">
        <authorList>
            <person name="Mah S.A."/>
            <person name="Swanson W.J."/>
            <person name="Moy G.W."/>
            <person name="Vacquier V.D."/>
        </authorList>
    </citation>
    <scope>NUCLEOTIDE SEQUENCE [LARGE SCALE GENOMIC DNA]</scope>
    <source>
        <strain evidence="15 16">DSM 11589</strain>
    </source>
</reference>
<feature type="compositionally biased region" description="Basic and acidic residues" evidence="14">
    <location>
        <begin position="9"/>
        <end position="22"/>
    </location>
</feature>
<feature type="transmembrane region" description="Helical" evidence="13">
    <location>
        <begin position="35"/>
        <end position="53"/>
    </location>
</feature>
<evidence type="ECO:0000256" key="9">
    <source>
        <dbReference type="ARBA" id="ARBA00022989"/>
    </source>
</evidence>
<evidence type="ECO:0000313" key="15">
    <source>
        <dbReference type="EMBL" id="SIS98378.1"/>
    </source>
</evidence>
<feature type="region of interest" description="Disordered" evidence="14">
    <location>
        <begin position="349"/>
        <end position="383"/>
    </location>
</feature>
<evidence type="ECO:0000256" key="10">
    <source>
        <dbReference type="ARBA" id="ARBA00023136"/>
    </source>
</evidence>
<name>A0A1N7NJI0_9PROT</name>
<dbReference type="Gene3D" id="6.10.250.2080">
    <property type="match status" value="1"/>
</dbReference>
<dbReference type="NCBIfam" id="TIGR00328">
    <property type="entry name" value="flhB"/>
    <property type="match status" value="1"/>
</dbReference>
<dbReference type="Pfam" id="PF01312">
    <property type="entry name" value="Bac_export_2"/>
    <property type="match status" value="1"/>
</dbReference>
<evidence type="ECO:0000256" key="5">
    <source>
        <dbReference type="ARBA" id="ARBA00022475"/>
    </source>
</evidence>
<comment type="function">
    <text evidence="12 13">Required for formation of the rod structure in the basal body of the flagellar apparatus. Together with FliI and FliH, may constitute the export apparatus of flagellin.</text>
</comment>
<evidence type="ECO:0000256" key="13">
    <source>
        <dbReference type="RuleBase" id="RU364091"/>
    </source>
</evidence>
<feature type="region of interest" description="Disordered" evidence="14">
    <location>
        <begin position="1"/>
        <end position="22"/>
    </location>
</feature>
<evidence type="ECO:0000256" key="6">
    <source>
        <dbReference type="ARBA" id="ARBA00022692"/>
    </source>
</evidence>
<dbReference type="PRINTS" id="PR00950">
    <property type="entry name" value="TYPE3IMSPROT"/>
</dbReference>
<evidence type="ECO:0000256" key="1">
    <source>
        <dbReference type="ARBA" id="ARBA00004651"/>
    </source>
</evidence>
<dbReference type="Gene3D" id="3.40.1690.10">
    <property type="entry name" value="secretion proteins EscU"/>
    <property type="match status" value="1"/>
</dbReference>
<evidence type="ECO:0000256" key="8">
    <source>
        <dbReference type="ARBA" id="ARBA00022927"/>
    </source>
</evidence>
<keyword evidence="9 13" id="KW-1133">Transmembrane helix</keyword>
<feature type="transmembrane region" description="Helical" evidence="13">
    <location>
        <begin position="88"/>
        <end position="109"/>
    </location>
</feature>
<evidence type="ECO:0000256" key="7">
    <source>
        <dbReference type="ARBA" id="ARBA00022795"/>
    </source>
</evidence>
<dbReference type="OrthoDB" id="9807950at2"/>
<dbReference type="InterPro" id="IPR006135">
    <property type="entry name" value="T3SS_substrate_exporter"/>
</dbReference>